<evidence type="ECO:0000256" key="4">
    <source>
        <dbReference type="ARBA" id="ARBA00022553"/>
    </source>
</evidence>
<accession>A0A0P8WPV9</accession>
<dbReference type="InterPro" id="IPR036890">
    <property type="entry name" value="HATPase_C_sf"/>
</dbReference>
<feature type="domain" description="Histidine kinase" evidence="10">
    <location>
        <begin position="134"/>
        <end position="339"/>
    </location>
</feature>
<keyword evidence="7" id="KW-0902">Two-component regulatory system</keyword>
<comment type="subcellular location">
    <subcellularLocation>
        <location evidence="2">Membrane</location>
    </subcellularLocation>
</comment>
<dbReference type="SUPFAM" id="SSF47384">
    <property type="entry name" value="Homodimeric domain of signal transducing histidine kinase"/>
    <property type="match status" value="1"/>
</dbReference>
<dbReference type="SUPFAM" id="SSF55874">
    <property type="entry name" value="ATPase domain of HSP90 chaperone/DNA topoisomerase II/histidine kinase"/>
    <property type="match status" value="1"/>
</dbReference>
<evidence type="ECO:0000259" key="10">
    <source>
        <dbReference type="PROSITE" id="PS50109"/>
    </source>
</evidence>
<evidence type="ECO:0000256" key="2">
    <source>
        <dbReference type="ARBA" id="ARBA00004370"/>
    </source>
</evidence>
<dbReference type="EC" id="2.7.13.3" evidence="3"/>
<keyword evidence="8 9" id="KW-0472">Membrane</keyword>
<dbReference type="CDD" id="cd00075">
    <property type="entry name" value="HATPase"/>
    <property type="match status" value="1"/>
</dbReference>
<dbReference type="Gene3D" id="1.10.287.130">
    <property type="match status" value="1"/>
</dbReference>
<dbReference type="PROSITE" id="PS50109">
    <property type="entry name" value="HIS_KIN"/>
    <property type="match status" value="1"/>
</dbReference>
<keyword evidence="4" id="KW-0597">Phosphoprotein</keyword>
<evidence type="ECO:0000256" key="7">
    <source>
        <dbReference type="ARBA" id="ARBA00023012"/>
    </source>
</evidence>
<dbReference type="FunFam" id="1.10.287.130:FF:000001">
    <property type="entry name" value="Two-component sensor histidine kinase"/>
    <property type="match status" value="1"/>
</dbReference>
<dbReference type="AlphaFoldDB" id="A0A0P8WPV9"/>
<evidence type="ECO:0000313" key="11">
    <source>
        <dbReference type="EMBL" id="KPU44597.1"/>
    </source>
</evidence>
<dbReference type="InterPro" id="IPR050736">
    <property type="entry name" value="Sensor_HK_Regulatory"/>
</dbReference>
<dbReference type="Proteomes" id="UP000050326">
    <property type="component" value="Unassembled WGS sequence"/>
</dbReference>
<dbReference type="Gene3D" id="3.30.565.10">
    <property type="entry name" value="Histidine kinase-like ATPase, C-terminal domain"/>
    <property type="match status" value="1"/>
</dbReference>
<dbReference type="InterPro" id="IPR003594">
    <property type="entry name" value="HATPase_dom"/>
</dbReference>
<proteinExistence type="predicted"/>
<evidence type="ECO:0000256" key="6">
    <source>
        <dbReference type="ARBA" id="ARBA00022777"/>
    </source>
</evidence>
<keyword evidence="12" id="KW-1185">Reference proteome</keyword>
<keyword evidence="9" id="KW-0812">Transmembrane</keyword>
<dbReference type="GO" id="GO:0000155">
    <property type="term" value="F:phosphorelay sensor kinase activity"/>
    <property type="evidence" value="ECO:0007669"/>
    <property type="project" value="InterPro"/>
</dbReference>
<dbReference type="InterPro" id="IPR005467">
    <property type="entry name" value="His_kinase_dom"/>
</dbReference>
<dbReference type="InterPro" id="IPR004358">
    <property type="entry name" value="Sig_transdc_His_kin-like_C"/>
</dbReference>
<dbReference type="PANTHER" id="PTHR43711:SF1">
    <property type="entry name" value="HISTIDINE KINASE 1"/>
    <property type="match status" value="1"/>
</dbReference>
<reference evidence="11 12" key="1">
    <citation type="submission" date="2015-09" db="EMBL/GenBank/DDBJ databases">
        <title>Genome sequence of Oxobacter pfennigii DSM 3222.</title>
        <authorList>
            <person name="Poehlein A."/>
            <person name="Bengelsdorf F.R."/>
            <person name="Schiel-Bengelsdorf B."/>
            <person name="Duerre P."/>
            <person name="Daniel R."/>
        </authorList>
    </citation>
    <scope>NUCLEOTIDE SEQUENCE [LARGE SCALE GENOMIC DNA]</scope>
    <source>
        <strain evidence="11 12">DSM 3222</strain>
    </source>
</reference>
<dbReference type="STRING" id="36849.OXPF_16800"/>
<organism evidence="11 12">
    <name type="scientific">Oxobacter pfennigii</name>
    <dbReference type="NCBI Taxonomy" id="36849"/>
    <lineage>
        <taxon>Bacteria</taxon>
        <taxon>Bacillati</taxon>
        <taxon>Bacillota</taxon>
        <taxon>Clostridia</taxon>
        <taxon>Eubacteriales</taxon>
        <taxon>Clostridiaceae</taxon>
        <taxon>Oxobacter</taxon>
    </lineage>
</organism>
<evidence type="ECO:0000313" key="12">
    <source>
        <dbReference type="Proteomes" id="UP000050326"/>
    </source>
</evidence>
<dbReference type="RefSeq" id="WP_242854360.1">
    <property type="nucleotide sequence ID" value="NZ_LKET01000029.1"/>
</dbReference>
<dbReference type="SMART" id="SM00387">
    <property type="entry name" value="HATPase_c"/>
    <property type="match status" value="1"/>
</dbReference>
<dbReference type="Pfam" id="PF00512">
    <property type="entry name" value="HisKA"/>
    <property type="match status" value="1"/>
</dbReference>
<keyword evidence="5 11" id="KW-0808">Transferase</keyword>
<gene>
    <name evidence="11" type="primary">phoR_4</name>
    <name evidence="11" type="ORF">OXPF_16800</name>
</gene>
<dbReference type="InterPro" id="IPR003661">
    <property type="entry name" value="HisK_dim/P_dom"/>
</dbReference>
<protein>
    <recommendedName>
        <fullName evidence="3">histidine kinase</fullName>
        <ecNumber evidence="3">2.7.13.3</ecNumber>
    </recommendedName>
</protein>
<feature type="transmembrane region" description="Helical" evidence="9">
    <location>
        <begin position="12"/>
        <end position="33"/>
    </location>
</feature>
<evidence type="ECO:0000256" key="3">
    <source>
        <dbReference type="ARBA" id="ARBA00012438"/>
    </source>
</evidence>
<dbReference type="EMBL" id="LKET01000029">
    <property type="protein sequence ID" value="KPU44597.1"/>
    <property type="molecule type" value="Genomic_DNA"/>
</dbReference>
<evidence type="ECO:0000256" key="8">
    <source>
        <dbReference type="ARBA" id="ARBA00023136"/>
    </source>
</evidence>
<keyword evidence="6" id="KW-0418">Kinase</keyword>
<comment type="catalytic activity">
    <reaction evidence="1">
        <text>ATP + protein L-histidine = ADP + protein N-phospho-L-histidine.</text>
        <dbReference type="EC" id="2.7.13.3"/>
    </reaction>
</comment>
<evidence type="ECO:0000256" key="1">
    <source>
        <dbReference type="ARBA" id="ARBA00000085"/>
    </source>
</evidence>
<dbReference type="FunFam" id="3.30.565.10:FF:000006">
    <property type="entry name" value="Sensor histidine kinase WalK"/>
    <property type="match status" value="1"/>
</dbReference>
<dbReference type="CDD" id="cd00082">
    <property type="entry name" value="HisKA"/>
    <property type="match status" value="1"/>
</dbReference>
<dbReference type="SMART" id="SM00388">
    <property type="entry name" value="HisKA"/>
    <property type="match status" value="1"/>
</dbReference>
<dbReference type="PANTHER" id="PTHR43711">
    <property type="entry name" value="TWO-COMPONENT HISTIDINE KINASE"/>
    <property type="match status" value="1"/>
</dbReference>
<dbReference type="GO" id="GO:0016020">
    <property type="term" value="C:membrane"/>
    <property type="evidence" value="ECO:0007669"/>
    <property type="project" value="UniProtKB-SubCell"/>
</dbReference>
<keyword evidence="9" id="KW-1133">Transmembrane helix</keyword>
<feature type="transmembrane region" description="Helical" evidence="9">
    <location>
        <begin position="45"/>
        <end position="63"/>
    </location>
</feature>
<dbReference type="PRINTS" id="PR00344">
    <property type="entry name" value="BCTRLSENSOR"/>
</dbReference>
<dbReference type="PATRIC" id="fig|36849.3.peg.1773"/>
<dbReference type="InterPro" id="IPR036097">
    <property type="entry name" value="HisK_dim/P_sf"/>
</dbReference>
<name>A0A0P8WPV9_9CLOT</name>
<sequence length="339" mass="37804">MSDKLLMRLKITISILGFVTAIMVCVIAAHFLLGTFFTLATVADIAASVWIGFVLFAIFSWILHTAAKLSHRNNERNSHWEEILAALEQISRGNFSVFLPESEDIRFTGFAKAVNDMAKNLGDLDKMRQDFISNVSHEIQSPLTSIGGFAALIKTDLPEDERRRYAGIIETESRRLSGLSDNLMKLSSLDNNQITRRDFRLDKQLQNVILALEPQWAVKNIILEADLEKTAVNGDEGLLSQAWTNLLHNAIKFTPQGGIIYVSLKSNTIIIADTGCGIPKEDLPHIFERFYKADKARNHSLGGNGLGLSIVKKIIGLHGWTIEVESELKKGTRFAIRLS</sequence>
<comment type="caution">
    <text evidence="11">The sequence shown here is derived from an EMBL/GenBank/DDBJ whole genome shotgun (WGS) entry which is preliminary data.</text>
</comment>
<evidence type="ECO:0000256" key="5">
    <source>
        <dbReference type="ARBA" id="ARBA00022679"/>
    </source>
</evidence>
<dbReference type="Pfam" id="PF02518">
    <property type="entry name" value="HATPase_c"/>
    <property type="match status" value="1"/>
</dbReference>
<evidence type="ECO:0000256" key="9">
    <source>
        <dbReference type="SAM" id="Phobius"/>
    </source>
</evidence>